<keyword evidence="1" id="KW-0285">Flavoprotein</keyword>
<dbReference type="PROSITE" id="PS51387">
    <property type="entry name" value="FAD_PCMH"/>
    <property type="match status" value="1"/>
</dbReference>
<dbReference type="Gene3D" id="3.30.465.10">
    <property type="match status" value="2"/>
</dbReference>
<accession>A0ABW6AK81</accession>
<dbReference type="InterPro" id="IPR016166">
    <property type="entry name" value="FAD-bd_PCMH"/>
</dbReference>
<dbReference type="Pfam" id="PF03450">
    <property type="entry name" value="CO_deh_flav_C"/>
    <property type="match status" value="1"/>
</dbReference>
<dbReference type="PANTHER" id="PTHR42659:SF1">
    <property type="entry name" value="OXIDOREDUCTASE"/>
    <property type="match status" value="1"/>
</dbReference>
<dbReference type="InterPro" id="IPR016169">
    <property type="entry name" value="FAD-bd_PCMH_sub2"/>
</dbReference>
<protein>
    <submittedName>
        <fullName evidence="3">FAD binding domain-containing protein</fullName>
    </submittedName>
</protein>
<keyword evidence="4" id="KW-1185">Reference proteome</keyword>
<gene>
    <name evidence="3" type="ORF">ACFS25_13720</name>
</gene>
<dbReference type="Gene3D" id="3.30.43.10">
    <property type="entry name" value="Uridine Diphospho-n-acetylenolpyruvylglucosamine Reductase, domain 2"/>
    <property type="match status" value="1"/>
</dbReference>
<reference evidence="4" key="1">
    <citation type="journal article" date="2019" name="Int. J. Syst. Evol. Microbiol.">
        <title>The Global Catalogue of Microorganisms (GCM) 10K type strain sequencing project: providing services to taxonomists for standard genome sequencing and annotation.</title>
        <authorList>
            <consortium name="The Broad Institute Genomics Platform"/>
            <consortium name="The Broad Institute Genome Sequencing Center for Infectious Disease"/>
            <person name="Wu L."/>
            <person name="Ma J."/>
        </authorList>
    </citation>
    <scope>NUCLEOTIDE SEQUENCE [LARGE SCALE GENOMIC DNA]</scope>
    <source>
        <strain evidence="4">KCTC 52490</strain>
    </source>
</reference>
<dbReference type="InterPro" id="IPR051312">
    <property type="entry name" value="Diverse_Substr_Oxidored"/>
</dbReference>
<dbReference type="InterPro" id="IPR002346">
    <property type="entry name" value="Mopterin_DH_FAD-bd"/>
</dbReference>
<organism evidence="3 4">
    <name type="scientific">Spirosoma flavum</name>
    <dbReference type="NCBI Taxonomy" id="2048557"/>
    <lineage>
        <taxon>Bacteria</taxon>
        <taxon>Pseudomonadati</taxon>
        <taxon>Bacteroidota</taxon>
        <taxon>Cytophagia</taxon>
        <taxon>Cytophagales</taxon>
        <taxon>Cytophagaceae</taxon>
        <taxon>Spirosoma</taxon>
    </lineage>
</organism>
<dbReference type="Proteomes" id="UP001597512">
    <property type="component" value="Unassembled WGS sequence"/>
</dbReference>
<dbReference type="Pfam" id="PF00941">
    <property type="entry name" value="FAD_binding_5"/>
    <property type="match status" value="1"/>
</dbReference>
<dbReference type="SMART" id="SM01092">
    <property type="entry name" value="CO_deh_flav_C"/>
    <property type="match status" value="1"/>
</dbReference>
<evidence type="ECO:0000313" key="3">
    <source>
        <dbReference type="EMBL" id="MFD2934848.1"/>
    </source>
</evidence>
<evidence type="ECO:0000313" key="4">
    <source>
        <dbReference type="Proteomes" id="UP001597512"/>
    </source>
</evidence>
<dbReference type="InterPro" id="IPR005107">
    <property type="entry name" value="CO_DH_flav_C"/>
</dbReference>
<dbReference type="PANTHER" id="PTHR42659">
    <property type="entry name" value="XANTHINE DEHYDROGENASE SUBUNIT C-RELATED"/>
    <property type="match status" value="1"/>
</dbReference>
<dbReference type="EMBL" id="JBHUOM010000007">
    <property type="protein sequence ID" value="MFD2934848.1"/>
    <property type="molecule type" value="Genomic_DNA"/>
</dbReference>
<dbReference type="RefSeq" id="WP_381501631.1">
    <property type="nucleotide sequence ID" value="NZ_JBHUOM010000007.1"/>
</dbReference>
<proteinExistence type="predicted"/>
<name>A0ABW6AK81_9BACT</name>
<dbReference type="SUPFAM" id="SSF55447">
    <property type="entry name" value="CO dehydrogenase flavoprotein C-terminal domain-like"/>
    <property type="match status" value="1"/>
</dbReference>
<sequence>MNPFQFTRVTTPKAAISAVTKESGTYFLAGGTNLIDLMKRAVVIPERLVDINKLPLATVEETSTGMRIGAMAKNSAVADHVLIKKHFPLLSQALNAGASAQLRNMATVGGNMMQRTRCSYFYDTSMPCNKRSPVQAGPDKGKPNGPSGCGAIGGVNRMHAIFGTETPGGRGAPSGPADRSSTCISVHPSDMCIALVALDATVNVSGPKGDRSIPFAAFHRLPGDLPQKDNTLQPGELIMSVDLTTNRFADNSYYLKVRDRASYAFALVSVGAALSLKGKTIQDVRLAMGGVAHKPWRLIEAEHYLKGKEATEANFIQAATLAMQGAKGYGENDFKLTLAPNSIVDALKIATKTA</sequence>
<evidence type="ECO:0000256" key="1">
    <source>
        <dbReference type="ARBA" id="ARBA00022827"/>
    </source>
</evidence>
<dbReference type="InterPro" id="IPR036683">
    <property type="entry name" value="CO_DH_flav_C_dom_sf"/>
</dbReference>
<keyword evidence="1" id="KW-0274">FAD</keyword>
<evidence type="ECO:0000259" key="2">
    <source>
        <dbReference type="PROSITE" id="PS51387"/>
    </source>
</evidence>
<dbReference type="InterPro" id="IPR016167">
    <property type="entry name" value="FAD-bd_PCMH_sub1"/>
</dbReference>
<comment type="caution">
    <text evidence="3">The sequence shown here is derived from an EMBL/GenBank/DDBJ whole genome shotgun (WGS) entry which is preliminary data.</text>
</comment>
<feature type="domain" description="FAD-binding PCMH-type" evidence="2">
    <location>
        <begin position="1"/>
        <end position="248"/>
    </location>
</feature>
<dbReference type="Gene3D" id="3.30.390.50">
    <property type="entry name" value="CO dehydrogenase flavoprotein, C-terminal domain"/>
    <property type="match status" value="1"/>
</dbReference>
<dbReference type="SUPFAM" id="SSF56176">
    <property type="entry name" value="FAD-binding/transporter-associated domain-like"/>
    <property type="match status" value="1"/>
</dbReference>
<dbReference type="InterPro" id="IPR036318">
    <property type="entry name" value="FAD-bd_PCMH-like_sf"/>
</dbReference>